<keyword evidence="9" id="KW-1185">Reference proteome</keyword>
<dbReference type="GO" id="GO:0008270">
    <property type="term" value="F:zinc ion binding"/>
    <property type="evidence" value="ECO:0007669"/>
    <property type="project" value="UniProtKB-KW"/>
</dbReference>
<dbReference type="SMART" id="SM00184">
    <property type="entry name" value="RING"/>
    <property type="match status" value="1"/>
</dbReference>
<dbReference type="InterPro" id="IPR013083">
    <property type="entry name" value="Znf_RING/FYVE/PHD"/>
</dbReference>
<proteinExistence type="predicted"/>
<evidence type="ECO:0000259" key="7">
    <source>
        <dbReference type="PROSITE" id="PS50119"/>
    </source>
</evidence>
<dbReference type="Gene3D" id="3.30.40.10">
    <property type="entry name" value="Zinc/RING finger domain, C3HC4 (zinc finger)"/>
    <property type="match status" value="1"/>
</dbReference>
<gene>
    <name evidence="8" type="ORF">AALO_G00249290</name>
</gene>
<feature type="domain" description="RING-type" evidence="6">
    <location>
        <begin position="14"/>
        <end position="71"/>
    </location>
</feature>
<dbReference type="InterPro" id="IPR027370">
    <property type="entry name" value="Znf-RING_euk"/>
</dbReference>
<keyword evidence="2 4" id="KW-0863">Zinc-finger</keyword>
<dbReference type="SUPFAM" id="SSF57850">
    <property type="entry name" value="RING/U-box"/>
    <property type="match status" value="1"/>
</dbReference>
<dbReference type="PROSITE" id="PS50089">
    <property type="entry name" value="ZF_RING_2"/>
    <property type="match status" value="1"/>
</dbReference>
<dbReference type="Pfam" id="PF13445">
    <property type="entry name" value="zf-RING_UBOX"/>
    <property type="match status" value="1"/>
</dbReference>
<dbReference type="Proteomes" id="UP000823561">
    <property type="component" value="Chromosome 19"/>
</dbReference>
<sequence length="241" mass="27128">MSWAPRCVQAVSTCLVCTEGYDANWRRPKLLRCGHTFCLSCLSEIARLSGQRRPSMTPGPRSGALSCPKCREVTPLPEPHHAATHLVDNFAIVEFITGDDDAAEPEDRCARHQDEREKYFCMSCYRLLCPCCAFEHASQTPSHSVQDVESAAGHFRLRLRAALGYCRERQELLDRMLRDSAEERRRIRALCLSLEHLTGGVRDAELLSQRHTLMGLQDPEPHPEPSSHKTPKPSSPPQLSL</sequence>
<dbReference type="InterPro" id="IPR047153">
    <property type="entry name" value="TRIM45/56/19-like"/>
</dbReference>
<dbReference type="PANTHER" id="PTHR25462:SF301">
    <property type="entry name" value="E3 UBIQUITIN-PROTEIN LIGASE TRIM56-LIKE"/>
    <property type="match status" value="1"/>
</dbReference>
<dbReference type="EMBL" id="JADWDJ010000019">
    <property type="protein sequence ID" value="KAG5266053.1"/>
    <property type="molecule type" value="Genomic_DNA"/>
</dbReference>
<evidence type="ECO:0000256" key="1">
    <source>
        <dbReference type="ARBA" id="ARBA00022723"/>
    </source>
</evidence>
<protein>
    <submittedName>
        <fullName evidence="8">Uncharacterized protein</fullName>
    </submittedName>
</protein>
<evidence type="ECO:0000256" key="5">
    <source>
        <dbReference type="SAM" id="MobiDB-lite"/>
    </source>
</evidence>
<evidence type="ECO:0000256" key="3">
    <source>
        <dbReference type="ARBA" id="ARBA00022833"/>
    </source>
</evidence>
<dbReference type="PROSITE" id="PS50119">
    <property type="entry name" value="ZF_BBOX"/>
    <property type="match status" value="1"/>
</dbReference>
<dbReference type="Pfam" id="PF00643">
    <property type="entry name" value="zf-B_box"/>
    <property type="match status" value="1"/>
</dbReference>
<evidence type="ECO:0000313" key="9">
    <source>
        <dbReference type="Proteomes" id="UP000823561"/>
    </source>
</evidence>
<evidence type="ECO:0000259" key="6">
    <source>
        <dbReference type="PROSITE" id="PS50089"/>
    </source>
</evidence>
<comment type="caution">
    <text evidence="8">The sequence shown here is derived from an EMBL/GenBank/DDBJ whole genome shotgun (WGS) entry which is preliminary data.</text>
</comment>
<feature type="domain" description="B box-type" evidence="7">
    <location>
        <begin position="104"/>
        <end position="148"/>
    </location>
</feature>
<name>A0AAV6FT72_9TELE</name>
<accession>A0AAV6FT72</accession>
<dbReference type="PANTHER" id="PTHR25462">
    <property type="entry name" value="BONUS, ISOFORM C-RELATED"/>
    <property type="match status" value="1"/>
</dbReference>
<evidence type="ECO:0000256" key="2">
    <source>
        <dbReference type="ARBA" id="ARBA00022771"/>
    </source>
</evidence>
<evidence type="ECO:0000256" key="4">
    <source>
        <dbReference type="PROSITE-ProRule" id="PRU00024"/>
    </source>
</evidence>
<evidence type="ECO:0000313" key="8">
    <source>
        <dbReference type="EMBL" id="KAG5266053.1"/>
    </source>
</evidence>
<dbReference type="InterPro" id="IPR001841">
    <property type="entry name" value="Znf_RING"/>
</dbReference>
<organism evidence="8 9">
    <name type="scientific">Alosa alosa</name>
    <name type="common">allis shad</name>
    <dbReference type="NCBI Taxonomy" id="278164"/>
    <lineage>
        <taxon>Eukaryota</taxon>
        <taxon>Metazoa</taxon>
        <taxon>Chordata</taxon>
        <taxon>Craniata</taxon>
        <taxon>Vertebrata</taxon>
        <taxon>Euteleostomi</taxon>
        <taxon>Actinopterygii</taxon>
        <taxon>Neopterygii</taxon>
        <taxon>Teleostei</taxon>
        <taxon>Clupei</taxon>
        <taxon>Clupeiformes</taxon>
        <taxon>Clupeoidei</taxon>
        <taxon>Clupeidae</taxon>
        <taxon>Alosa</taxon>
    </lineage>
</organism>
<dbReference type="Gene3D" id="3.30.160.60">
    <property type="entry name" value="Classic Zinc Finger"/>
    <property type="match status" value="1"/>
</dbReference>
<feature type="region of interest" description="Disordered" evidence="5">
    <location>
        <begin position="215"/>
        <end position="241"/>
    </location>
</feature>
<dbReference type="AlphaFoldDB" id="A0AAV6FT72"/>
<keyword evidence="1" id="KW-0479">Metal-binding</keyword>
<keyword evidence="3" id="KW-0862">Zinc</keyword>
<dbReference type="InterPro" id="IPR000315">
    <property type="entry name" value="Znf_B-box"/>
</dbReference>
<reference evidence="8" key="1">
    <citation type="submission" date="2020-10" db="EMBL/GenBank/DDBJ databases">
        <title>Chromosome-scale genome assembly of the Allis shad, Alosa alosa.</title>
        <authorList>
            <person name="Margot Z."/>
            <person name="Christophe K."/>
            <person name="Cabau C."/>
            <person name="Louis A."/>
            <person name="Berthelot C."/>
            <person name="Parey E."/>
            <person name="Roest Crollius H."/>
            <person name="Montfort J."/>
            <person name="Robinson-Rechavi M."/>
            <person name="Bucao C."/>
            <person name="Bouchez O."/>
            <person name="Gislard M."/>
            <person name="Lluch J."/>
            <person name="Milhes M."/>
            <person name="Lampietro C."/>
            <person name="Lopez Roques C."/>
            <person name="Donnadieu C."/>
            <person name="Braasch I."/>
            <person name="Desvignes T."/>
            <person name="Postlethwait J."/>
            <person name="Bobe J."/>
            <person name="Guiguen Y."/>
        </authorList>
    </citation>
    <scope>NUCLEOTIDE SEQUENCE</scope>
    <source>
        <strain evidence="8">M-15738</strain>
        <tissue evidence="8">Blood</tissue>
    </source>
</reference>
<dbReference type="InterPro" id="IPR017907">
    <property type="entry name" value="Znf_RING_CS"/>
</dbReference>
<dbReference type="PROSITE" id="PS00518">
    <property type="entry name" value="ZF_RING_1"/>
    <property type="match status" value="1"/>
</dbReference>
<dbReference type="SUPFAM" id="SSF57845">
    <property type="entry name" value="B-box zinc-binding domain"/>
    <property type="match status" value="1"/>
</dbReference>